<evidence type="ECO:0000313" key="5">
    <source>
        <dbReference type="EMBL" id="OYQ18886.1"/>
    </source>
</evidence>
<keyword evidence="2" id="KW-0238">DNA-binding</keyword>
<evidence type="ECO:0000256" key="3">
    <source>
        <dbReference type="ARBA" id="ARBA00023163"/>
    </source>
</evidence>
<dbReference type="InterPro" id="IPR000485">
    <property type="entry name" value="AsnC-type_HTH_dom"/>
</dbReference>
<keyword evidence="6" id="KW-1185">Reference proteome</keyword>
<dbReference type="PRINTS" id="PR00033">
    <property type="entry name" value="HTHASNC"/>
</dbReference>
<evidence type="ECO:0000256" key="2">
    <source>
        <dbReference type="ARBA" id="ARBA00023125"/>
    </source>
</evidence>
<dbReference type="InterPro" id="IPR036390">
    <property type="entry name" value="WH_DNA-bd_sf"/>
</dbReference>
<sequence>MKGRMDEIDRQLLTLLRGDGRMPTTTLAKRVGLARSSVQERLDRLQRDGVIRGFTVITGATAPGAVQAYLIVKMSENCYKLQGALRAMPEVLFAHSITGDEDLLIYTETASTDALARVREQVEKMPGVLRVTTALVLNRWVDRPGGA</sequence>
<dbReference type="InterPro" id="IPR011008">
    <property type="entry name" value="Dimeric_a/b-barrel"/>
</dbReference>
<dbReference type="Gene3D" id="1.10.10.10">
    <property type="entry name" value="Winged helix-like DNA-binding domain superfamily/Winged helix DNA-binding domain"/>
    <property type="match status" value="1"/>
</dbReference>
<keyword evidence="3" id="KW-0804">Transcription</keyword>
<dbReference type="InterPro" id="IPR036388">
    <property type="entry name" value="WH-like_DNA-bd_sf"/>
</dbReference>
<dbReference type="PANTHER" id="PTHR30154">
    <property type="entry name" value="LEUCINE-RESPONSIVE REGULATORY PROTEIN"/>
    <property type="match status" value="1"/>
</dbReference>
<dbReference type="Gene3D" id="3.30.70.920">
    <property type="match status" value="1"/>
</dbReference>
<feature type="domain" description="HTH asnC-type" evidence="4">
    <location>
        <begin position="5"/>
        <end position="66"/>
    </location>
</feature>
<dbReference type="Proteomes" id="UP000216361">
    <property type="component" value="Unassembled WGS sequence"/>
</dbReference>
<dbReference type="PANTHER" id="PTHR30154:SF34">
    <property type="entry name" value="TRANSCRIPTIONAL REGULATOR AZLB"/>
    <property type="match status" value="1"/>
</dbReference>
<dbReference type="InterPro" id="IPR019887">
    <property type="entry name" value="Tscrpt_reg_AsnC/Lrp_C"/>
</dbReference>
<dbReference type="GO" id="GO:0043200">
    <property type="term" value="P:response to amino acid"/>
    <property type="evidence" value="ECO:0007669"/>
    <property type="project" value="TreeGrafter"/>
</dbReference>
<reference evidence="5 6" key="1">
    <citation type="submission" date="2017-07" db="EMBL/GenBank/DDBJ databases">
        <title>Elstera cyanobacteriorum sp. nov., a novel bacterium isolated from cyanobacterial aggregates in a eutrophic lake.</title>
        <authorList>
            <person name="Cai H."/>
        </authorList>
    </citation>
    <scope>NUCLEOTIDE SEQUENCE [LARGE SCALE GENOMIC DNA]</scope>
    <source>
        <strain evidence="5 6">TH019</strain>
    </source>
</reference>
<dbReference type="SMART" id="SM00344">
    <property type="entry name" value="HTH_ASNC"/>
    <property type="match status" value="1"/>
</dbReference>
<evidence type="ECO:0000259" key="4">
    <source>
        <dbReference type="PROSITE" id="PS50956"/>
    </source>
</evidence>
<dbReference type="Pfam" id="PF01037">
    <property type="entry name" value="AsnC_trans_reg"/>
    <property type="match status" value="1"/>
</dbReference>
<dbReference type="CDD" id="cd00090">
    <property type="entry name" value="HTH_ARSR"/>
    <property type="match status" value="1"/>
</dbReference>
<dbReference type="InterPro" id="IPR011991">
    <property type="entry name" value="ArsR-like_HTH"/>
</dbReference>
<organism evidence="5 6">
    <name type="scientific">Elstera cyanobacteriorum</name>
    <dbReference type="NCBI Taxonomy" id="2022747"/>
    <lineage>
        <taxon>Bacteria</taxon>
        <taxon>Pseudomonadati</taxon>
        <taxon>Pseudomonadota</taxon>
        <taxon>Alphaproteobacteria</taxon>
        <taxon>Rhodospirillales</taxon>
        <taxon>Rhodospirillaceae</taxon>
        <taxon>Elstera</taxon>
    </lineage>
</organism>
<comment type="caution">
    <text evidence="5">The sequence shown here is derived from an EMBL/GenBank/DDBJ whole genome shotgun (WGS) entry which is preliminary data.</text>
</comment>
<dbReference type="GO" id="GO:0043565">
    <property type="term" value="F:sequence-specific DNA binding"/>
    <property type="evidence" value="ECO:0007669"/>
    <property type="project" value="InterPro"/>
</dbReference>
<dbReference type="GO" id="GO:0006355">
    <property type="term" value="P:regulation of DNA-templated transcription"/>
    <property type="evidence" value="ECO:0007669"/>
    <property type="project" value="UniProtKB-ARBA"/>
</dbReference>
<dbReference type="SUPFAM" id="SSF46785">
    <property type="entry name" value="Winged helix' DNA-binding domain"/>
    <property type="match status" value="1"/>
</dbReference>
<dbReference type="PROSITE" id="PS50956">
    <property type="entry name" value="HTH_ASNC_2"/>
    <property type="match status" value="1"/>
</dbReference>
<gene>
    <name evidence="5" type="ORF">CHR90_11605</name>
</gene>
<protein>
    <recommendedName>
        <fullName evidence="4">HTH asnC-type domain-containing protein</fullName>
    </recommendedName>
</protein>
<dbReference type="OrthoDB" id="9809462at2"/>
<proteinExistence type="predicted"/>
<dbReference type="AlphaFoldDB" id="A0A255XPG6"/>
<evidence type="ECO:0000313" key="6">
    <source>
        <dbReference type="Proteomes" id="UP000216361"/>
    </source>
</evidence>
<accession>A0A255XPG6</accession>
<name>A0A255XPG6_9PROT</name>
<dbReference type="Pfam" id="PF13404">
    <property type="entry name" value="HTH_AsnC-type"/>
    <property type="match status" value="1"/>
</dbReference>
<dbReference type="EMBL" id="NOXS01000032">
    <property type="protein sequence ID" value="OYQ18886.1"/>
    <property type="molecule type" value="Genomic_DNA"/>
</dbReference>
<keyword evidence="1" id="KW-0805">Transcription regulation</keyword>
<evidence type="ECO:0000256" key="1">
    <source>
        <dbReference type="ARBA" id="ARBA00023015"/>
    </source>
</evidence>
<dbReference type="SUPFAM" id="SSF54909">
    <property type="entry name" value="Dimeric alpha+beta barrel"/>
    <property type="match status" value="1"/>
</dbReference>
<dbReference type="GO" id="GO:0005829">
    <property type="term" value="C:cytosol"/>
    <property type="evidence" value="ECO:0007669"/>
    <property type="project" value="TreeGrafter"/>
</dbReference>
<dbReference type="InterPro" id="IPR019888">
    <property type="entry name" value="Tscrpt_reg_AsnC-like"/>
</dbReference>